<reference evidence="5" key="1">
    <citation type="journal article" date="2019" name="Int. J. Syst. Evol. Microbiol.">
        <title>The Global Catalogue of Microorganisms (GCM) 10K type strain sequencing project: providing services to taxonomists for standard genome sequencing and annotation.</title>
        <authorList>
            <consortium name="The Broad Institute Genomics Platform"/>
            <consortium name="The Broad Institute Genome Sequencing Center for Infectious Disease"/>
            <person name="Wu L."/>
            <person name="Ma J."/>
        </authorList>
    </citation>
    <scope>NUCLEOTIDE SEQUENCE [LARGE SCALE GENOMIC DNA]</scope>
    <source>
        <strain evidence="5">CCUG 36956</strain>
    </source>
</reference>
<dbReference type="InterPro" id="IPR002514">
    <property type="entry name" value="Transposase_8"/>
</dbReference>
<dbReference type="InterPro" id="IPR050900">
    <property type="entry name" value="Transposase_IS3/IS150/IS904"/>
</dbReference>
<dbReference type="Pfam" id="PF00665">
    <property type="entry name" value="rve"/>
    <property type="match status" value="1"/>
</dbReference>
<dbReference type="InterPro" id="IPR025948">
    <property type="entry name" value="HTH-like_dom"/>
</dbReference>
<dbReference type="InterPro" id="IPR036397">
    <property type="entry name" value="RNaseH_sf"/>
</dbReference>
<evidence type="ECO:0000313" key="4">
    <source>
        <dbReference type="EMBL" id="MFC6009948.1"/>
    </source>
</evidence>
<evidence type="ECO:0000256" key="2">
    <source>
        <dbReference type="SAM" id="Coils"/>
    </source>
</evidence>
<evidence type="ECO:0000313" key="5">
    <source>
        <dbReference type="Proteomes" id="UP001596223"/>
    </source>
</evidence>
<feature type="domain" description="Integrase catalytic" evidence="3">
    <location>
        <begin position="228"/>
        <end position="416"/>
    </location>
</feature>
<dbReference type="Gene3D" id="1.10.10.10">
    <property type="entry name" value="Winged helix-like DNA-binding domain superfamily/Winged helix DNA-binding domain"/>
    <property type="match status" value="1"/>
</dbReference>
<dbReference type="PANTHER" id="PTHR46889">
    <property type="entry name" value="TRANSPOSASE INSF FOR INSERTION SEQUENCE IS3B-RELATED"/>
    <property type="match status" value="1"/>
</dbReference>
<comment type="function">
    <text evidence="1">Involved in the transposition of the insertion sequence.</text>
</comment>
<dbReference type="NCBIfam" id="NF033516">
    <property type="entry name" value="transpos_IS3"/>
    <property type="match status" value="1"/>
</dbReference>
<keyword evidence="5" id="KW-1185">Reference proteome</keyword>
<dbReference type="InterPro" id="IPR009057">
    <property type="entry name" value="Homeodomain-like_sf"/>
</dbReference>
<dbReference type="PANTHER" id="PTHR46889:SF5">
    <property type="entry name" value="INTEGRASE PROTEIN"/>
    <property type="match status" value="1"/>
</dbReference>
<dbReference type="SUPFAM" id="SSF53098">
    <property type="entry name" value="Ribonuclease H-like"/>
    <property type="match status" value="1"/>
</dbReference>
<dbReference type="Pfam" id="PF01527">
    <property type="entry name" value="HTH_Tnp_1"/>
    <property type="match status" value="1"/>
</dbReference>
<dbReference type="InterPro" id="IPR001584">
    <property type="entry name" value="Integrase_cat-core"/>
</dbReference>
<proteinExistence type="predicted"/>
<dbReference type="PROSITE" id="PS50994">
    <property type="entry name" value="INTEGRASE"/>
    <property type="match status" value="1"/>
</dbReference>
<organism evidence="4 5">
    <name type="scientific">Nocardia lasii</name>
    <dbReference type="NCBI Taxonomy" id="1616107"/>
    <lineage>
        <taxon>Bacteria</taxon>
        <taxon>Bacillati</taxon>
        <taxon>Actinomycetota</taxon>
        <taxon>Actinomycetes</taxon>
        <taxon>Mycobacteriales</taxon>
        <taxon>Nocardiaceae</taxon>
        <taxon>Nocardia</taxon>
    </lineage>
</organism>
<keyword evidence="2" id="KW-0175">Coiled coil</keyword>
<dbReference type="Pfam" id="PF13276">
    <property type="entry name" value="HTH_21"/>
    <property type="match status" value="1"/>
</dbReference>
<dbReference type="Proteomes" id="UP001596223">
    <property type="component" value="Unassembled WGS sequence"/>
</dbReference>
<dbReference type="InterPro" id="IPR012337">
    <property type="entry name" value="RNaseH-like_sf"/>
</dbReference>
<evidence type="ECO:0000256" key="1">
    <source>
        <dbReference type="ARBA" id="ARBA00002286"/>
    </source>
</evidence>
<evidence type="ECO:0000259" key="3">
    <source>
        <dbReference type="PROSITE" id="PS50994"/>
    </source>
</evidence>
<name>A0ABW1JMV5_9NOCA</name>
<accession>A0ABW1JMV5</accession>
<dbReference type="SUPFAM" id="SSF46689">
    <property type="entry name" value="Homeodomain-like"/>
    <property type="match status" value="1"/>
</dbReference>
<dbReference type="RefSeq" id="WP_378598954.1">
    <property type="nucleotide sequence ID" value="NZ_JBHSQN010000001.1"/>
</dbReference>
<protein>
    <submittedName>
        <fullName evidence="4">IS3 family transposase</fullName>
    </submittedName>
</protein>
<sequence length="426" mass="47779">MPKFYPDEVREKAVRLVLDHRGDYPSEWAAIKTVAERIGANPETVRNWVRKTQATATTPVAAQPVSEDMAAELKALRRKNRELEKTVEILKAATFFLRAGVRPATEVICRFILTHREEFGVAPICRVLTGHGVKIAPRTFYAWRKRPLSARAVWDATISGVLASYYIERDERGRRKPEALYGSLKMWAHLRREGIEVARCTVERLMRANGWAGTTRRKKIRTTVADPTALRPPDLVERGFGVEAPDLLHVADFTYVRTSSGWVYTAFVIDAFAGRILGWECSTSKHADFVVHAVDQTVALRARQGNPLQGNTIHHSDAGSQYVALRFAETLWLNGFRPSIGTVGDAYDNALAETTIGLYKAECVDEPDSPFRSGPVFAGLSDVEAATSAWVHWYNTARLMHRLGRIPPAEYEAAYYAARDRSVTHK</sequence>
<dbReference type="InterPro" id="IPR036388">
    <property type="entry name" value="WH-like_DNA-bd_sf"/>
</dbReference>
<feature type="coiled-coil region" evidence="2">
    <location>
        <begin position="66"/>
        <end position="93"/>
    </location>
</feature>
<dbReference type="EMBL" id="JBHSQN010000001">
    <property type="protein sequence ID" value="MFC6009948.1"/>
    <property type="molecule type" value="Genomic_DNA"/>
</dbReference>
<dbReference type="Gene3D" id="3.30.420.10">
    <property type="entry name" value="Ribonuclease H-like superfamily/Ribonuclease H"/>
    <property type="match status" value="1"/>
</dbReference>
<dbReference type="InterPro" id="IPR048020">
    <property type="entry name" value="Transpos_IS3"/>
</dbReference>
<comment type="caution">
    <text evidence="4">The sequence shown here is derived from an EMBL/GenBank/DDBJ whole genome shotgun (WGS) entry which is preliminary data.</text>
</comment>
<gene>
    <name evidence="4" type="ORF">ACFP3H_02700</name>
</gene>